<evidence type="ECO:0000256" key="1">
    <source>
        <dbReference type="ARBA" id="ARBA00023002"/>
    </source>
</evidence>
<dbReference type="InterPro" id="IPR015815">
    <property type="entry name" value="HIBADH-related"/>
</dbReference>
<dbReference type="InterPro" id="IPR013328">
    <property type="entry name" value="6PGD_dom2"/>
</dbReference>
<dbReference type="Pfam" id="PF14833">
    <property type="entry name" value="NAD_binding_11"/>
    <property type="match status" value="1"/>
</dbReference>
<evidence type="ECO:0008006" key="9">
    <source>
        <dbReference type="Google" id="ProtNLM"/>
    </source>
</evidence>
<dbReference type="GeneID" id="63761348"/>
<dbReference type="GO" id="GO:0050661">
    <property type="term" value="F:NADP binding"/>
    <property type="evidence" value="ECO:0007669"/>
    <property type="project" value="InterPro"/>
</dbReference>
<dbReference type="VEuPathDB" id="FungiDB:ASPSYDRAFT_34717"/>
<dbReference type="PIRSF" id="PIRSF000103">
    <property type="entry name" value="HIBADH"/>
    <property type="match status" value="1"/>
</dbReference>
<accession>A0A1L9T624</accession>
<dbReference type="GO" id="GO:0016491">
    <property type="term" value="F:oxidoreductase activity"/>
    <property type="evidence" value="ECO:0007669"/>
    <property type="project" value="UniProtKB-KW"/>
</dbReference>
<evidence type="ECO:0000313" key="8">
    <source>
        <dbReference type="Proteomes" id="UP000184356"/>
    </source>
</evidence>
<feature type="active site" evidence="3">
    <location>
        <position position="169"/>
    </location>
</feature>
<evidence type="ECO:0000256" key="4">
    <source>
        <dbReference type="SAM" id="SignalP"/>
    </source>
</evidence>
<dbReference type="PANTHER" id="PTHR43060">
    <property type="entry name" value="3-HYDROXYISOBUTYRATE DEHYDROGENASE-LIKE 1, MITOCHONDRIAL-RELATED"/>
    <property type="match status" value="1"/>
</dbReference>
<dbReference type="GO" id="GO:0051287">
    <property type="term" value="F:NAD binding"/>
    <property type="evidence" value="ECO:0007669"/>
    <property type="project" value="InterPro"/>
</dbReference>
<name>A0A1L9T624_9EURO</name>
<dbReference type="Pfam" id="PF03446">
    <property type="entry name" value="NAD_binding_2"/>
    <property type="match status" value="1"/>
</dbReference>
<dbReference type="AlphaFoldDB" id="A0A1L9T624"/>
<protein>
    <recommendedName>
        <fullName evidence="9">3-hydroxyisobutyrate dehydrogenase</fullName>
    </recommendedName>
</protein>
<dbReference type="PANTHER" id="PTHR43060:SF15">
    <property type="entry name" value="3-HYDROXYISOBUTYRATE DEHYDROGENASE-LIKE 1, MITOCHONDRIAL-RELATED"/>
    <property type="match status" value="1"/>
</dbReference>
<dbReference type="Proteomes" id="UP000184356">
    <property type="component" value="Unassembled WGS sequence"/>
</dbReference>
<evidence type="ECO:0000259" key="5">
    <source>
        <dbReference type="Pfam" id="PF03446"/>
    </source>
</evidence>
<sequence length="290" mass="30980">MCSVGVIGLGAMGGAIALRLTQTGFDVRGYDISQPAIDRFASLGGTASCDLDLVTAAKLVITSLPNDEILWSALRSGLMGKLRPDQTLIEMSTILPQTMTDIERALKEEVPGIEIVDAPLSGGPNEAREGKLNMLVAAEGQLRPDTNALLSKLGTVDMLGSVGNGKALKLVNNMISLGIAAVATEGFQLGVELGLDQETIYKVLCKSSASSKMFGKRGAYILENDFAARFAIYLAEKDTRLALQTAHNQRFPTPILANIHQRYESAIAGRLDKEDIAALVKLYRKKGETG</sequence>
<dbReference type="SUPFAM" id="SSF51735">
    <property type="entry name" value="NAD(P)-binding Rossmann-fold domains"/>
    <property type="match status" value="1"/>
</dbReference>
<dbReference type="Gene3D" id="3.40.50.720">
    <property type="entry name" value="NAD(P)-binding Rossmann-like Domain"/>
    <property type="match status" value="1"/>
</dbReference>
<evidence type="ECO:0000259" key="6">
    <source>
        <dbReference type="Pfam" id="PF14833"/>
    </source>
</evidence>
<evidence type="ECO:0000256" key="2">
    <source>
        <dbReference type="ARBA" id="ARBA00023027"/>
    </source>
</evidence>
<dbReference type="SUPFAM" id="SSF48179">
    <property type="entry name" value="6-phosphogluconate dehydrogenase C-terminal domain-like"/>
    <property type="match status" value="1"/>
</dbReference>
<dbReference type="STRING" id="1036612.A0A1L9T624"/>
<feature type="signal peptide" evidence="4">
    <location>
        <begin position="1"/>
        <end position="17"/>
    </location>
</feature>
<keyword evidence="1" id="KW-0560">Oxidoreductase</keyword>
<feature type="domain" description="6-phosphogluconate dehydrogenase NADP-binding" evidence="5">
    <location>
        <begin position="4"/>
        <end position="155"/>
    </location>
</feature>
<dbReference type="InterPro" id="IPR006115">
    <property type="entry name" value="6PGDH_NADP-bd"/>
</dbReference>
<dbReference type="EMBL" id="KV878593">
    <property type="protein sequence ID" value="OJJ54894.1"/>
    <property type="molecule type" value="Genomic_DNA"/>
</dbReference>
<dbReference type="InterPro" id="IPR029154">
    <property type="entry name" value="HIBADH-like_NADP-bd"/>
</dbReference>
<gene>
    <name evidence="7" type="ORF">ASPSYDRAFT_34717</name>
</gene>
<dbReference type="OrthoDB" id="48988at2759"/>
<proteinExistence type="predicted"/>
<reference evidence="8" key="1">
    <citation type="journal article" date="2017" name="Genome Biol.">
        <title>Comparative genomics reveals high biological diversity and specific adaptations in the industrially and medically important fungal genus Aspergillus.</title>
        <authorList>
            <person name="de Vries R.P."/>
            <person name="Riley R."/>
            <person name="Wiebenga A."/>
            <person name="Aguilar-Osorio G."/>
            <person name="Amillis S."/>
            <person name="Uchima C.A."/>
            <person name="Anderluh G."/>
            <person name="Asadollahi M."/>
            <person name="Askin M."/>
            <person name="Barry K."/>
            <person name="Battaglia E."/>
            <person name="Bayram O."/>
            <person name="Benocci T."/>
            <person name="Braus-Stromeyer S.A."/>
            <person name="Caldana C."/>
            <person name="Canovas D."/>
            <person name="Cerqueira G.C."/>
            <person name="Chen F."/>
            <person name="Chen W."/>
            <person name="Choi C."/>
            <person name="Clum A."/>
            <person name="Dos Santos R.A."/>
            <person name="Damasio A.R."/>
            <person name="Diallinas G."/>
            <person name="Emri T."/>
            <person name="Fekete E."/>
            <person name="Flipphi M."/>
            <person name="Freyberg S."/>
            <person name="Gallo A."/>
            <person name="Gournas C."/>
            <person name="Habgood R."/>
            <person name="Hainaut M."/>
            <person name="Harispe M.L."/>
            <person name="Henrissat B."/>
            <person name="Hilden K.S."/>
            <person name="Hope R."/>
            <person name="Hossain A."/>
            <person name="Karabika E."/>
            <person name="Karaffa L."/>
            <person name="Karanyi Z."/>
            <person name="Krasevec N."/>
            <person name="Kuo A."/>
            <person name="Kusch H."/>
            <person name="LaButti K."/>
            <person name="Lagendijk E.L."/>
            <person name="Lapidus A."/>
            <person name="Levasseur A."/>
            <person name="Lindquist E."/>
            <person name="Lipzen A."/>
            <person name="Logrieco A.F."/>
            <person name="MacCabe A."/>
            <person name="Maekelae M.R."/>
            <person name="Malavazi I."/>
            <person name="Melin P."/>
            <person name="Meyer V."/>
            <person name="Mielnichuk N."/>
            <person name="Miskei M."/>
            <person name="Molnar A.P."/>
            <person name="Mule G."/>
            <person name="Ngan C.Y."/>
            <person name="Orejas M."/>
            <person name="Orosz E."/>
            <person name="Ouedraogo J.P."/>
            <person name="Overkamp K.M."/>
            <person name="Park H.-S."/>
            <person name="Perrone G."/>
            <person name="Piumi F."/>
            <person name="Punt P.J."/>
            <person name="Ram A.F."/>
            <person name="Ramon A."/>
            <person name="Rauscher S."/>
            <person name="Record E."/>
            <person name="Riano-Pachon D.M."/>
            <person name="Robert V."/>
            <person name="Roehrig J."/>
            <person name="Ruller R."/>
            <person name="Salamov A."/>
            <person name="Salih N.S."/>
            <person name="Samson R.A."/>
            <person name="Sandor E."/>
            <person name="Sanguinetti M."/>
            <person name="Schuetze T."/>
            <person name="Sepcic K."/>
            <person name="Shelest E."/>
            <person name="Sherlock G."/>
            <person name="Sophianopoulou V."/>
            <person name="Squina F.M."/>
            <person name="Sun H."/>
            <person name="Susca A."/>
            <person name="Todd R.B."/>
            <person name="Tsang A."/>
            <person name="Unkles S.E."/>
            <person name="van de Wiele N."/>
            <person name="van Rossen-Uffink D."/>
            <person name="Oliveira J.V."/>
            <person name="Vesth T.C."/>
            <person name="Visser J."/>
            <person name="Yu J.-H."/>
            <person name="Zhou M."/>
            <person name="Andersen M.R."/>
            <person name="Archer D.B."/>
            <person name="Baker S.E."/>
            <person name="Benoit I."/>
            <person name="Brakhage A.A."/>
            <person name="Braus G.H."/>
            <person name="Fischer R."/>
            <person name="Frisvad J.C."/>
            <person name="Goldman G.H."/>
            <person name="Houbraken J."/>
            <person name="Oakley B."/>
            <person name="Pocsi I."/>
            <person name="Scazzocchio C."/>
            <person name="Seiboth B."/>
            <person name="vanKuyk P.A."/>
            <person name="Wortman J."/>
            <person name="Dyer P.S."/>
            <person name="Grigoriev I.V."/>
        </authorList>
    </citation>
    <scope>NUCLEOTIDE SEQUENCE [LARGE SCALE GENOMIC DNA]</scope>
    <source>
        <strain evidence="8">CBS 593.65</strain>
    </source>
</reference>
<feature type="chain" id="PRO_5013132365" description="3-hydroxyisobutyrate dehydrogenase" evidence="4">
    <location>
        <begin position="18"/>
        <end position="290"/>
    </location>
</feature>
<dbReference type="Gene3D" id="1.10.1040.10">
    <property type="entry name" value="N-(1-d-carboxylethyl)-l-norvaline Dehydrogenase, domain 2"/>
    <property type="match status" value="1"/>
</dbReference>
<keyword evidence="8" id="KW-1185">Reference proteome</keyword>
<dbReference type="InterPro" id="IPR036291">
    <property type="entry name" value="NAD(P)-bd_dom_sf"/>
</dbReference>
<organism evidence="7 8">
    <name type="scientific">Aspergillus sydowii CBS 593.65</name>
    <dbReference type="NCBI Taxonomy" id="1036612"/>
    <lineage>
        <taxon>Eukaryota</taxon>
        <taxon>Fungi</taxon>
        <taxon>Dikarya</taxon>
        <taxon>Ascomycota</taxon>
        <taxon>Pezizomycotina</taxon>
        <taxon>Eurotiomycetes</taxon>
        <taxon>Eurotiomycetidae</taxon>
        <taxon>Eurotiales</taxon>
        <taxon>Aspergillaceae</taxon>
        <taxon>Aspergillus</taxon>
        <taxon>Aspergillus subgen. Nidulantes</taxon>
    </lineage>
</organism>
<dbReference type="InterPro" id="IPR008927">
    <property type="entry name" value="6-PGluconate_DH-like_C_sf"/>
</dbReference>
<dbReference type="RefSeq" id="XP_040698700.1">
    <property type="nucleotide sequence ID" value="XM_040845275.1"/>
</dbReference>
<keyword evidence="4" id="KW-0732">Signal</keyword>
<feature type="domain" description="3-hydroxyisobutyrate dehydrogenase-like NAD-binding" evidence="6">
    <location>
        <begin position="163"/>
        <end position="283"/>
    </location>
</feature>
<keyword evidence="2" id="KW-0520">NAD</keyword>
<evidence type="ECO:0000313" key="7">
    <source>
        <dbReference type="EMBL" id="OJJ54894.1"/>
    </source>
</evidence>
<evidence type="ECO:0000256" key="3">
    <source>
        <dbReference type="PIRSR" id="PIRSR000103-1"/>
    </source>
</evidence>